<dbReference type="InterPro" id="IPR039426">
    <property type="entry name" value="TonB-dep_rcpt-like"/>
</dbReference>
<dbReference type="InterPro" id="IPR012910">
    <property type="entry name" value="Plug_dom"/>
</dbReference>
<sequence>MIAMRKVTTCLLTLVISTLLSTSVFAQKTLTGQITDQEDGKPLPGATVKAGEIRGTTTDANGRFTLRNISDNIAALEISYIGYQSVKLDAANTSSEKPLDIKLQKSTFQADEVIVNATRVTDKTGMAYTNVNAEALNKQNLGQDLPVLLNFTPSLVSTSDAGGGVGYTGIRIRGTDATRINVTVNGIPYNDAESQGVFWVNMPDIASSVSSIQIQRGVGTSTNGAGAFGATVNISTNQFRKEAYAERNNSYGSFNTFKNTIKIGSGLVKDKFTFDARLSRVSSDGYVDRASSELHSYYLSGAYFGGKSFVRVNVFSGKEKTYQSWNGVPEAKLRGDREGILAYIDRNGLDEKDADNLINADNRTYNSYTYKNEVDNYRQDHYQVVTSHTLNNNLTLNLNGFLVRGLGYYEQYRKNDDFSSYNLPNIISGNDTISSTDLIRRRWLDNYFYGSTFSLDYNSFKKLTASVGGGYNYYDGDHYGEIIWARNAGNTENEQRYYFNKGIKQDFNIYGKLYYQFTEKLNAFGDLQYRRVSHKIDGMDNDLITFNFDQSYSFVNPKAGITYQIAPQSSVYASYSMGNKEPNRDDFTASTTRLFPKSERLNNVEAGFRMQKGIWGISANYYLMHYKNQLVLTGQINDVGNSIRVNVPKSYRTGIELEGAIAFNSRLKWNANATFSQNKIADFTEYIVNYDTGDYDLINHGKSDISFSPNVIAGSQFTYSPQKNLEFALLTKYVGKQYLDNTSNETRKLDAYFTNDIRMTWTIKPSWAKEITFNFLLNNVFSERYESNGYTYGYIAGETLTQENFYFPQAGRNFLVGLNFHF</sequence>
<evidence type="ECO:0000256" key="3">
    <source>
        <dbReference type="ARBA" id="ARBA00022452"/>
    </source>
</evidence>
<dbReference type="EMBL" id="FNXY01000005">
    <property type="protein sequence ID" value="SEJ16905.1"/>
    <property type="molecule type" value="Genomic_DNA"/>
</dbReference>
<protein>
    <submittedName>
        <fullName evidence="17">Iron complex outermembrane recepter protein</fullName>
    </submittedName>
</protein>
<evidence type="ECO:0000256" key="9">
    <source>
        <dbReference type="ARBA" id="ARBA00023077"/>
    </source>
</evidence>
<evidence type="ECO:0000256" key="12">
    <source>
        <dbReference type="PROSITE-ProRule" id="PRU01360"/>
    </source>
</evidence>
<keyword evidence="18" id="KW-1185">Reference proteome</keyword>
<evidence type="ECO:0000256" key="7">
    <source>
        <dbReference type="ARBA" id="ARBA00023004"/>
    </source>
</evidence>
<accession>A0A1H6WX28</accession>
<dbReference type="InterPro" id="IPR037066">
    <property type="entry name" value="Plug_dom_sf"/>
</dbReference>
<keyword evidence="7" id="KW-0408">Iron</keyword>
<keyword evidence="8" id="KW-0406">Ion transport</keyword>
<evidence type="ECO:0000259" key="16">
    <source>
        <dbReference type="Pfam" id="PF07715"/>
    </source>
</evidence>
<evidence type="ECO:0000256" key="8">
    <source>
        <dbReference type="ARBA" id="ARBA00023065"/>
    </source>
</evidence>
<dbReference type="InterPro" id="IPR036942">
    <property type="entry name" value="Beta-barrel_TonB_sf"/>
</dbReference>
<dbReference type="Pfam" id="PF13715">
    <property type="entry name" value="CarbopepD_reg_2"/>
    <property type="match status" value="1"/>
</dbReference>
<dbReference type="PROSITE" id="PS52016">
    <property type="entry name" value="TONB_DEPENDENT_REC_3"/>
    <property type="match status" value="1"/>
</dbReference>
<dbReference type="PANTHER" id="PTHR32552">
    <property type="entry name" value="FERRICHROME IRON RECEPTOR-RELATED"/>
    <property type="match status" value="1"/>
</dbReference>
<dbReference type="SUPFAM" id="SSF56935">
    <property type="entry name" value="Porins"/>
    <property type="match status" value="1"/>
</dbReference>
<dbReference type="Gene3D" id="2.170.130.10">
    <property type="entry name" value="TonB-dependent receptor, plug domain"/>
    <property type="match status" value="1"/>
</dbReference>
<keyword evidence="6 14" id="KW-0732">Signal</keyword>
<dbReference type="InterPro" id="IPR008969">
    <property type="entry name" value="CarboxyPept-like_regulatory"/>
</dbReference>
<evidence type="ECO:0000256" key="11">
    <source>
        <dbReference type="ARBA" id="ARBA00023237"/>
    </source>
</evidence>
<dbReference type="InterPro" id="IPR000531">
    <property type="entry name" value="Beta-barrel_TonB"/>
</dbReference>
<organism evidence="17 18">
    <name type="scientific">Dyadobacter koreensis</name>
    <dbReference type="NCBI Taxonomy" id="408657"/>
    <lineage>
        <taxon>Bacteria</taxon>
        <taxon>Pseudomonadati</taxon>
        <taxon>Bacteroidota</taxon>
        <taxon>Cytophagia</taxon>
        <taxon>Cytophagales</taxon>
        <taxon>Spirosomataceae</taxon>
        <taxon>Dyadobacter</taxon>
    </lineage>
</organism>
<evidence type="ECO:0000256" key="10">
    <source>
        <dbReference type="ARBA" id="ARBA00023136"/>
    </source>
</evidence>
<keyword evidence="3 12" id="KW-1134">Transmembrane beta strand</keyword>
<proteinExistence type="inferred from homology"/>
<evidence type="ECO:0000256" key="6">
    <source>
        <dbReference type="ARBA" id="ARBA00022729"/>
    </source>
</evidence>
<comment type="subcellular location">
    <subcellularLocation>
        <location evidence="1 12">Cell outer membrane</location>
        <topology evidence="1 12">Multi-pass membrane protein</topology>
    </subcellularLocation>
</comment>
<dbReference type="Gene3D" id="2.40.170.20">
    <property type="entry name" value="TonB-dependent receptor, beta-barrel domain"/>
    <property type="match status" value="1"/>
</dbReference>
<feature type="signal peptide" evidence="14">
    <location>
        <begin position="1"/>
        <end position="26"/>
    </location>
</feature>
<evidence type="ECO:0000313" key="18">
    <source>
        <dbReference type="Proteomes" id="UP000199532"/>
    </source>
</evidence>
<dbReference type="AlphaFoldDB" id="A0A1H6WX28"/>
<feature type="domain" description="TonB-dependent receptor plug" evidence="16">
    <location>
        <begin position="123"/>
        <end position="230"/>
    </location>
</feature>
<name>A0A1H6WX28_9BACT</name>
<dbReference type="Pfam" id="PF07715">
    <property type="entry name" value="Plug"/>
    <property type="match status" value="1"/>
</dbReference>
<keyword evidence="11 12" id="KW-0998">Cell outer membrane</keyword>
<keyword evidence="5 12" id="KW-0812">Transmembrane</keyword>
<feature type="chain" id="PRO_5011508255" evidence="14">
    <location>
        <begin position="27"/>
        <end position="822"/>
    </location>
</feature>
<evidence type="ECO:0000256" key="2">
    <source>
        <dbReference type="ARBA" id="ARBA00022448"/>
    </source>
</evidence>
<evidence type="ECO:0000256" key="13">
    <source>
        <dbReference type="RuleBase" id="RU003357"/>
    </source>
</evidence>
<evidence type="ECO:0000256" key="5">
    <source>
        <dbReference type="ARBA" id="ARBA00022692"/>
    </source>
</evidence>
<dbReference type="GO" id="GO:0015344">
    <property type="term" value="F:siderophore uptake transmembrane transporter activity"/>
    <property type="evidence" value="ECO:0007669"/>
    <property type="project" value="TreeGrafter"/>
</dbReference>
<evidence type="ECO:0000256" key="14">
    <source>
        <dbReference type="SAM" id="SignalP"/>
    </source>
</evidence>
<keyword evidence="4" id="KW-0410">Iron transport</keyword>
<keyword evidence="9 13" id="KW-0798">TonB box</keyword>
<gene>
    <name evidence="17" type="ORF">SAMN04487995_3585</name>
</gene>
<evidence type="ECO:0000259" key="15">
    <source>
        <dbReference type="Pfam" id="PF00593"/>
    </source>
</evidence>
<dbReference type="Pfam" id="PF00593">
    <property type="entry name" value="TonB_dep_Rec_b-barrel"/>
    <property type="match status" value="1"/>
</dbReference>
<feature type="domain" description="TonB-dependent receptor-like beta-barrel" evidence="15">
    <location>
        <begin position="354"/>
        <end position="780"/>
    </location>
</feature>
<comment type="similarity">
    <text evidence="12 13">Belongs to the TonB-dependent receptor family.</text>
</comment>
<keyword evidence="10 12" id="KW-0472">Membrane</keyword>
<dbReference type="STRING" id="408657.SAMN04487995_3585"/>
<evidence type="ECO:0000256" key="4">
    <source>
        <dbReference type="ARBA" id="ARBA00022496"/>
    </source>
</evidence>
<evidence type="ECO:0000256" key="1">
    <source>
        <dbReference type="ARBA" id="ARBA00004571"/>
    </source>
</evidence>
<dbReference type="PANTHER" id="PTHR32552:SF68">
    <property type="entry name" value="FERRICHROME OUTER MEMBRANE TRANSPORTER_PHAGE RECEPTOR"/>
    <property type="match status" value="1"/>
</dbReference>
<dbReference type="Gene3D" id="2.60.40.1120">
    <property type="entry name" value="Carboxypeptidase-like, regulatory domain"/>
    <property type="match status" value="1"/>
</dbReference>
<dbReference type="Proteomes" id="UP000199532">
    <property type="component" value="Unassembled WGS sequence"/>
</dbReference>
<reference evidence="17 18" key="1">
    <citation type="submission" date="2016-10" db="EMBL/GenBank/DDBJ databases">
        <authorList>
            <person name="de Groot N.N."/>
        </authorList>
    </citation>
    <scope>NUCLEOTIDE SEQUENCE [LARGE SCALE GENOMIC DNA]</scope>
    <source>
        <strain evidence="17 18">DSM 19938</strain>
    </source>
</reference>
<keyword evidence="2 12" id="KW-0813">Transport</keyword>
<dbReference type="SUPFAM" id="SSF49464">
    <property type="entry name" value="Carboxypeptidase regulatory domain-like"/>
    <property type="match status" value="1"/>
</dbReference>
<evidence type="ECO:0000313" key="17">
    <source>
        <dbReference type="EMBL" id="SEJ16905.1"/>
    </source>
</evidence>
<dbReference type="GO" id="GO:0009279">
    <property type="term" value="C:cell outer membrane"/>
    <property type="evidence" value="ECO:0007669"/>
    <property type="project" value="UniProtKB-SubCell"/>
</dbReference>